<dbReference type="PIRSF" id="PIRSF018005">
    <property type="entry name" value="UCP018005"/>
    <property type="match status" value="1"/>
</dbReference>
<protein>
    <submittedName>
        <fullName evidence="4">L-histidine N(Alpha)-methyltransferase</fullName>
        <ecNumber evidence="4">2.1.1.44</ecNumber>
    </submittedName>
</protein>
<comment type="caution">
    <text evidence="4">The sequence shown here is derived from an EMBL/GenBank/DDBJ whole genome shotgun (WGS) entry which is preliminary data.</text>
</comment>
<feature type="domain" description="Histidine-specific methyltransferase SAM-dependent" evidence="3">
    <location>
        <begin position="12"/>
        <end position="313"/>
    </location>
</feature>
<keyword evidence="2 4" id="KW-0808">Transferase</keyword>
<accession>A0A845V0R1</accession>
<dbReference type="Gene3D" id="3.40.50.150">
    <property type="entry name" value="Vaccinia Virus protein VP39"/>
    <property type="match status" value="1"/>
</dbReference>
<evidence type="ECO:0000313" key="4">
    <source>
        <dbReference type="EMBL" id="NDY96152.1"/>
    </source>
</evidence>
<keyword evidence="5" id="KW-1185">Reference proteome</keyword>
<evidence type="ECO:0000313" key="5">
    <source>
        <dbReference type="Proteomes" id="UP000484885"/>
    </source>
</evidence>
<dbReference type="InterPro" id="IPR029063">
    <property type="entry name" value="SAM-dependent_MTases_sf"/>
</dbReference>
<evidence type="ECO:0000256" key="1">
    <source>
        <dbReference type="ARBA" id="ARBA00022603"/>
    </source>
</evidence>
<dbReference type="GO" id="GO:0032259">
    <property type="term" value="P:methylation"/>
    <property type="evidence" value="ECO:0007669"/>
    <property type="project" value="UniProtKB-KW"/>
</dbReference>
<dbReference type="Pfam" id="PF10017">
    <property type="entry name" value="Methyltransf_33"/>
    <property type="match status" value="1"/>
</dbReference>
<evidence type="ECO:0000256" key="2">
    <source>
        <dbReference type="ARBA" id="ARBA00022679"/>
    </source>
</evidence>
<dbReference type="GO" id="GO:0052706">
    <property type="term" value="F:L-histidine N(alpha)-methyltransferase activity"/>
    <property type="evidence" value="ECO:0007669"/>
    <property type="project" value="UniProtKB-EC"/>
</dbReference>
<keyword evidence="1 4" id="KW-0489">Methyltransferase</keyword>
<evidence type="ECO:0000259" key="3">
    <source>
        <dbReference type="Pfam" id="PF10017"/>
    </source>
</evidence>
<dbReference type="InterPro" id="IPR035094">
    <property type="entry name" value="EgtD"/>
</dbReference>
<dbReference type="AlphaFoldDB" id="A0A845V0R1"/>
<dbReference type="InterPro" id="IPR019257">
    <property type="entry name" value="MeTrfase_dom"/>
</dbReference>
<dbReference type="EC" id="2.1.1.44" evidence="4"/>
<dbReference type="RefSeq" id="WP_164211523.1">
    <property type="nucleotide sequence ID" value="NZ_JAAGSC010000041.1"/>
</dbReference>
<reference evidence="4 5" key="1">
    <citation type="submission" date="2020-02" db="EMBL/GenBank/DDBJ databases">
        <authorList>
            <person name="Zhang X.-Y."/>
        </authorList>
    </citation>
    <scope>NUCLEOTIDE SEQUENCE [LARGE SCALE GENOMIC DNA]</scope>
    <source>
        <strain evidence="4 5">C33</strain>
    </source>
</reference>
<sequence length="315" mass="34810">MARSPGREEFLRDVLAGLSSSPKSLPCKYFYDARGSELFEAICECPEYYVTRADLALHEAHLSEISAMIGPGAHVIEFGSGAGVKTRKLLAALERPRAYTPIEISASALAASARDLETAFPDIEIRPLKADYTLDIDADRLNLDPPSRRRVIYFPGSTIGNFDHPEALAFLKRMARIARSGGAVLIGVDLMKPERQLIAAYDDAQGITAAFNQNLLARMQRDLDASIELDAFAHEARFNPEESRIEMHLVARRPTRIEVGGQSFDFAGGDTIHTESSHKYSVKDFRALAARAGLKSAKVWKDPDGLFSMHWLETT</sequence>
<proteinExistence type="predicted"/>
<dbReference type="PANTHER" id="PTHR43397:SF1">
    <property type="entry name" value="ERGOTHIONEINE BIOSYNTHESIS PROTEIN 1"/>
    <property type="match status" value="1"/>
</dbReference>
<dbReference type="InterPro" id="IPR051128">
    <property type="entry name" value="EgtD_Methyltrsf_superfamily"/>
</dbReference>
<organism evidence="4 5">
    <name type="scientific">Wenzhouxiangella limi</name>
    <dbReference type="NCBI Taxonomy" id="2707351"/>
    <lineage>
        <taxon>Bacteria</taxon>
        <taxon>Pseudomonadati</taxon>
        <taxon>Pseudomonadota</taxon>
        <taxon>Gammaproteobacteria</taxon>
        <taxon>Chromatiales</taxon>
        <taxon>Wenzhouxiangellaceae</taxon>
        <taxon>Wenzhouxiangella</taxon>
    </lineage>
</organism>
<dbReference type="Proteomes" id="UP000484885">
    <property type="component" value="Unassembled WGS sequence"/>
</dbReference>
<dbReference type="NCBIfam" id="TIGR03438">
    <property type="entry name" value="egtD_ergothio"/>
    <property type="match status" value="1"/>
</dbReference>
<dbReference type="PANTHER" id="PTHR43397">
    <property type="entry name" value="ERGOTHIONEINE BIOSYNTHESIS PROTEIN 1"/>
    <property type="match status" value="1"/>
</dbReference>
<name>A0A845V0R1_9GAMM</name>
<gene>
    <name evidence="4" type="primary">egtD</name>
    <name evidence="4" type="ORF">G3I74_10455</name>
</gene>
<dbReference type="InterPro" id="IPR017804">
    <property type="entry name" value="MeTrfase_EgtD-like"/>
</dbReference>
<dbReference type="SUPFAM" id="SSF53335">
    <property type="entry name" value="S-adenosyl-L-methionine-dependent methyltransferases"/>
    <property type="match status" value="1"/>
</dbReference>
<dbReference type="EMBL" id="JAAGSC010000041">
    <property type="protein sequence ID" value="NDY96152.1"/>
    <property type="molecule type" value="Genomic_DNA"/>
</dbReference>